<sequence length="200" mass="21697">MTAERPNSVSRLRASDADREAVVDQLREAAAEGRIDLDELDTRLGQALVAKTYAELAPLTADLGPAPQDAGKPLVLKGGIHGAVRTGRWKVPAHIDVDGGMGGATLDFTLTDCRLREIELEVNGQMGGVRIIVPAGWATQTDEVDPGMGGFKDRTRDERLPGTPLIRVTGTGGMGGVVIRHPNVWERWKRRRALRRSKSF</sequence>
<name>A0ABV2U9V3_9ACTN</name>
<evidence type="ECO:0000259" key="1">
    <source>
        <dbReference type="Pfam" id="PF08044"/>
    </source>
</evidence>
<dbReference type="InterPro" id="IPR012551">
    <property type="entry name" value="DUF1707_SHOCT-like"/>
</dbReference>
<dbReference type="Proteomes" id="UP001550044">
    <property type="component" value="Unassembled WGS sequence"/>
</dbReference>
<reference evidence="2 3" key="1">
    <citation type="submission" date="2024-06" db="EMBL/GenBank/DDBJ databases">
        <title>The Natural Products Discovery Center: Release of the First 8490 Sequenced Strains for Exploring Actinobacteria Biosynthetic Diversity.</title>
        <authorList>
            <person name="Kalkreuter E."/>
            <person name="Kautsar S.A."/>
            <person name="Yang D."/>
            <person name="Bader C.D."/>
            <person name="Teijaro C.N."/>
            <person name="Fluegel L."/>
            <person name="Davis C.M."/>
            <person name="Simpson J.R."/>
            <person name="Lauterbach L."/>
            <person name="Steele A.D."/>
            <person name="Gui C."/>
            <person name="Meng S."/>
            <person name="Li G."/>
            <person name="Viehrig K."/>
            <person name="Ye F."/>
            <person name="Su P."/>
            <person name="Kiefer A.F."/>
            <person name="Nichols A."/>
            <person name="Cepeda A.J."/>
            <person name="Yan W."/>
            <person name="Fan B."/>
            <person name="Jiang Y."/>
            <person name="Adhikari A."/>
            <person name="Zheng C.-J."/>
            <person name="Schuster L."/>
            <person name="Cowan T.M."/>
            <person name="Smanski M.J."/>
            <person name="Chevrette M.G."/>
            <person name="De Carvalho L.P.S."/>
            <person name="Shen B."/>
        </authorList>
    </citation>
    <scope>NUCLEOTIDE SEQUENCE [LARGE SCALE GENOMIC DNA]</scope>
    <source>
        <strain evidence="2 3">NPDC005137</strain>
    </source>
</reference>
<gene>
    <name evidence="2" type="ORF">ABZV61_15745</name>
</gene>
<organism evidence="2 3">
    <name type="scientific">Streptomyces sp. 900116325</name>
    <dbReference type="NCBI Taxonomy" id="3154295"/>
    <lineage>
        <taxon>Bacteria</taxon>
        <taxon>Bacillati</taxon>
        <taxon>Actinomycetota</taxon>
        <taxon>Actinomycetes</taxon>
        <taxon>Kitasatosporales</taxon>
        <taxon>Streptomycetaceae</taxon>
        <taxon>Streptomyces</taxon>
    </lineage>
</organism>
<accession>A0ABV2U9V3</accession>
<dbReference type="PANTHER" id="PTHR40763">
    <property type="entry name" value="MEMBRANE PROTEIN-RELATED"/>
    <property type="match status" value="1"/>
</dbReference>
<protein>
    <submittedName>
        <fullName evidence="2">DUF1707 domain-containing protein</fullName>
    </submittedName>
</protein>
<comment type="caution">
    <text evidence="2">The sequence shown here is derived from an EMBL/GenBank/DDBJ whole genome shotgun (WGS) entry which is preliminary data.</text>
</comment>
<dbReference type="PANTHER" id="PTHR40763:SF5">
    <property type="entry name" value="MEMBRANE PROTEIN"/>
    <property type="match status" value="1"/>
</dbReference>
<keyword evidence="3" id="KW-1185">Reference proteome</keyword>
<evidence type="ECO:0000313" key="2">
    <source>
        <dbReference type="EMBL" id="MET8434224.1"/>
    </source>
</evidence>
<proteinExistence type="predicted"/>
<feature type="domain" description="DUF1707" evidence="1">
    <location>
        <begin position="12"/>
        <end position="63"/>
    </location>
</feature>
<dbReference type="RefSeq" id="WP_356669102.1">
    <property type="nucleotide sequence ID" value="NZ_JBEXEF010000002.1"/>
</dbReference>
<dbReference type="EMBL" id="JBEXIP010000010">
    <property type="protein sequence ID" value="MET8434224.1"/>
    <property type="molecule type" value="Genomic_DNA"/>
</dbReference>
<evidence type="ECO:0000313" key="3">
    <source>
        <dbReference type="Proteomes" id="UP001550044"/>
    </source>
</evidence>
<dbReference type="Pfam" id="PF08044">
    <property type="entry name" value="DUF1707"/>
    <property type="match status" value="1"/>
</dbReference>